<accession>A0A368MZB7</accession>
<dbReference type="EMBL" id="QPIE01000003">
    <property type="protein sequence ID" value="RCU43558.1"/>
    <property type="molecule type" value="Genomic_DNA"/>
</dbReference>
<sequence>MKRAEILQRIIEEQNKVIQNLQESVDRYKSASDLDEDDTADPDDYARQTQAKDMQLRYEKMLAKEKNDLNFVLSEKETSHTEIEPGSVVETENHYFFIGVALPAFKMESKEVFCVSPEAPIFGKLRGKKTGDTIEMGSNTFKITSIF</sequence>
<evidence type="ECO:0000313" key="2">
    <source>
        <dbReference type="EMBL" id="RCU43558.1"/>
    </source>
</evidence>
<dbReference type="Proteomes" id="UP000252172">
    <property type="component" value="Unassembled WGS sequence"/>
</dbReference>
<dbReference type="AlphaFoldDB" id="A0A368MZB7"/>
<name>A0A368MZB7_9FLAO</name>
<organism evidence="2 3">
    <name type="scientific">Chryseobacterium lacus</name>
    <dbReference type="NCBI Taxonomy" id="2058346"/>
    <lineage>
        <taxon>Bacteria</taxon>
        <taxon>Pseudomonadati</taxon>
        <taxon>Bacteroidota</taxon>
        <taxon>Flavobacteriia</taxon>
        <taxon>Flavobacteriales</taxon>
        <taxon>Weeksellaceae</taxon>
        <taxon>Chryseobacterium group</taxon>
        <taxon>Chryseobacterium</taxon>
    </lineage>
</organism>
<reference evidence="2 3" key="1">
    <citation type="submission" date="2018-07" db="EMBL/GenBank/DDBJ databases">
        <title>Chryseobacterium lacus sp. nov., isolated from lake water.</title>
        <authorList>
            <person name="Li C.-M."/>
        </authorList>
    </citation>
    <scope>NUCLEOTIDE SEQUENCE [LARGE SCALE GENOMIC DNA]</scope>
    <source>
        <strain evidence="2 3">YLOS41</strain>
    </source>
</reference>
<comment type="caution">
    <text evidence="2">The sequence shown here is derived from an EMBL/GenBank/DDBJ whole genome shotgun (WGS) entry which is preliminary data.</text>
</comment>
<evidence type="ECO:0000313" key="3">
    <source>
        <dbReference type="Proteomes" id="UP000252172"/>
    </source>
</evidence>
<proteinExistence type="predicted"/>
<dbReference type="OrthoDB" id="667380at2"/>
<gene>
    <name evidence="2" type="ORF">DQ356_05205</name>
</gene>
<protein>
    <recommendedName>
        <fullName evidence="4">Transcription elongation factor</fullName>
    </recommendedName>
</protein>
<feature type="compositionally biased region" description="Acidic residues" evidence="1">
    <location>
        <begin position="33"/>
        <end position="43"/>
    </location>
</feature>
<keyword evidence="3" id="KW-1185">Reference proteome</keyword>
<evidence type="ECO:0000256" key="1">
    <source>
        <dbReference type="SAM" id="MobiDB-lite"/>
    </source>
</evidence>
<evidence type="ECO:0008006" key="4">
    <source>
        <dbReference type="Google" id="ProtNLM"/>
    </source>
</evidence>
<feature type="region of interest" description="Disordered" evidence="1">
    <location>
        <begin position="28"/>
        <end position="49"/>
    </location>
</feature>
<dbReference type="RefSeq" id="WP_114303411.1">
    <property type="nucleotide sequence ID" value="NZ_QPIE01000003.1"/>
</dbReference>